<dbReference type="PANTHER" id="PTHR47992">
    <property type="entry name" value="PROTEIN PHOSPHATASE"/>
    <property type="match status" value="1"/>
</dbReference>
<protein>
    <submittedName>
        <fullName evidence="2">PP2C-family Ser/Thr protein phosphatase</fullName>
        <ecNumber evidence="2">3.1.3.16</ecNumber>
    </submittedName>
</protein>
<dbReference type="EC" id="3.1.3.16" evidence="2"/>
<evidence type="ECO:0000313" key="3">
    <source>
        <dbReference type="Proteomes" id="UP000248168"/>
    </source>
</evidence>
<dbReference type="Proteomes" id="UP000248168">
    <property type="component" value="Unassembled WGS sequence"/>
</dbReference>
<proteinExistence type="predicted"/>
<keyword evidence="2" id="KW-0378">Hydrolase</keyword>
<dbReference type="SMART" id="SM00332">
    <property type="entry name" value="PP2Cc"/>
    <property type="match status" value="1"/>
</dbReference>
<dbReference type="InterPro" id="IPR015655">
    <property type="entry name" value="PP2C"/>
</dbReference>
<gene>
    <name evidence="2" type="primary">pph</name>
    <name evidence="2" type="ORF">NITLEN_90054</name>
</gene>
<dbReference type="InterPro" id="IPR001932">
    <property type="entry name" value="PPM-type_phosphatase-like_dom"/>
</dbReference>
<dbReference type="EMBL" id="OUNR01000022">
    <property type="protein sequence ID" value="SPP66799.1"/>
    <property type="molecule type" value="Genomic_DNA"/>
</dbReference>
<dbReference type="Gene3D" id="3.60.40.10">
    <property type="entry name" value="PPM-type phosphatase domain"/>
    <property type="match status" value="1"/>
</dbReference>
<keyword evidence="3" id="KW-1185">Reference proteome</keyword>
<feature type="domain" description="PPM-type phosphatase" evidence="1">
    <location>
        <begin position="6"/>
        <end position="253"/>
    </location>
</feature>
<dbReference type="InterPro" id="IPR036457">
    <property type="entry name" value="PPM-type-like_dom_sf"/>
</dbReference>
<dbReference type="NCBIfam" id="NF033484">
    <property type="entry name" value="Stp1_PP2C_phos"/>
    <property type="match status" value="1"/>
</dbReference>
<accession>A0A330L9Y2</accession>
<dbReference type="CDD" id="cd00143">
    <property type="entry name" value="PP2Cc"/>
    <property type="match status" value="1"/>
</dbReference>
<dbReference type="GO" id="GO:0004722">
    <property type="term" value="F:protein serine/threonine phosphatase activity"/>
    <property type="evidence" value="ECO:0007669"/>
    <property type="project" value="UniProtKB-EC"/>
</dbReference>
<evidence type="ECO:0000313" key="2">
    <source>
        <dbReference type="EMBL" id="SPP66799.1"/>
    </source>
</evidence>
<dbReference type="PROSITE" id="PS51746">
    <property type="entry name" value="PPM_2"/>
    <property type="match status" value="1"/>
</dbReference>
<dbReference type="AlphaFoldDB" id="A0A330L9Y2"/>
<dbReference type="Pfam" id="PF13672">
    <property type="entry name" value="PP2C_2"/>
    <property type="match status" value="1"/>
</dbReference>
<organism evidence="2 3">
    <name type="scientific">Nitrospira lenta</name>
    <dbReference type="NCBI Taxonomy" id="1436998"/>
    <lineage>
        <taxon>Bacteria</taxon>
        <taxon>Pseudomonadati</taxon>
        <taxon>Nitrospirota</taxon>
        <taxon>Nitrospiria</taxon>
        <taxon>Nitrospirales</taxon>
        <taxon>Nitrospiraceae</taxon>
        <taxon>Nitrospira</taxon>
    </lineage>
</organism>
<dbReference type="RefSeq" id="WP_181416971.1">
    <property type="nucleotide sequence ID" value="NZ_OUNR01000022.1"/>
</dbReference>
<sequence>MPLAVTHSALSDIGRRRSHNEDRCCTDTTLGLFLVCDGMGGSKAGEIASGLAVETIHRHINEASQNAAFPMIGQSDPTISPSGNRLLSAICDANRVIHREGHKNPDWAGMGTTVVAVLLTNRLMSFAHVGDSRLYLVRARAIQPLTTDHSWVAEQVRAGLMTEAEAEQSPRRNLVTRALGVAPEVDITIGEAELQEGDRLLLCSDGLTKGVETARLLNVLTHTDDMIGATRRLVALANEAGGDDNTTVITIAVHEATEQPM</sequence>
<reference evidence="3" key="1">
    <citation type="submission" date="2018-04" db="EMBL/GenBank/DDBJ databases">
        <authorList>
            <person name="Lucker S."/>
            <person name="Sakoula D."/>
        </authorList>
    </citation>
    <scope>NUCLEOTIDE SEQUENCE [LARGE SCALE GENOMIC DNA]</scope>
</reference>
<dbReference type="SUPFAM" id="SSF81606">
    <property type="entry name" value="PP2C-like"/>
    <property type="match status" value="1"/>
</dbReference>
<evidence type="ECO:0000259" key="1">
    <source>
        <dbReference type="PROSITE" id="PS51746"/>
    </source>
</evidence>
<dbReference type="InParanoid" id="A0A330L9Y2"/>
<dbReference type="SMART" id="SM00331">
    <property type="entry name" value="PP2C_SIG"/>
    <property type="match status" value="1"/>
</dbReference>
<name>A0A330L9Y2_9BACT</name>